<feature type="domain" description="FAD/NAD(P)-binding" evidence="18">
    <location>
        <begin position="3"/>
        <end position="318"/>
    </location>
</feature>
<dbReference type="Pfam" id="PF07992">
    <property type="entry name" value="Pyr_redox_2"/>
    <property type="match status" value="1"/>
</dbReference>
<protein>
    <recommendedName>
        <fullName evidence="4 16">Dihydrolipoyl dehydrogenase</fullName>
        <ecNumber evidence="3 16">1.8.1.4</ecNumber>
    </recommendedName>
</protein>
<feature type="binding site" evidence="14">
    <location>
        <begin position="173"/>
        <end position="180"/>
    </location>
    <ligand>
        <name>NAD(+)</name>
        <dbReference type="ChEBI" id="CHEBI:57540"/>
    </ligand>
</feature>
<evidence type="ECO:0000256" key="10">
    <source>
        <dbReference type="ARBA" id="ARBA00023157"/>
    </source>
</evidence>
<dbReference type="Gene3D" id="3.50.50.60">
    <property type="entry name" value="FAD/NAD(P)-binding domain"/>
    <property type="match status" value="2"/>
</dbReference>
<keyword evidence="10" id="KW-1015">Disulfide bond</keyword>
<evidence type="ECO:0000256" key="8">
    <source>
        <dbReference type="ARBA" id="ARBA00023002"/>
    </source>
</evidence>
<evidence type="ECO:0000256" key="4">
    <source>
        <dbReference type="ARBA" id="ARBA00016961"/>
    </source>
</evidence>
<dbReference type="EMBL" id="CP147246">
    <property type="protein sequence ID" value="WYJ93706.1"/>
    <property type="molecule type" value="Genomic_DNA"/>
</dbReference>
<evidence type="ECO:0000313" key="20">
    <source>
        <dbReference type="EMBL" id="WYJ93706.1"/>
    </source>
</evidence>
<evidence type="ECO:0000256" key="16">
    <source>
        <dbReference type="RuleBase" id="RU003692"/>
    </source>
</evidence>
<comment type="miscellaneous">
    <text evidence="16">The active site is a redox-active disulfide bond.</text>
</comment>
<keyword evidence="6 16" id="KW-0285">Flavoprotein</keyword>
<feature type="binding site" evidence="14">
    <location>
        <position position="262"/>
    </location>
    <ligand>
        <name>NAD(+)</name>
        <dbReference type="ChEBI" id="CHEBI:57540"/>
    </ligand>
</feature>
<dbReference type="PANTHER" id="PTHR22912">
    <property type="entry name" value="DISULFIDE OXIDOREDUCTASE"/>
    <property type="match status" value="1"/>
</dbReference>
<evidence type="ECO:0000256" key="2">
    <source>
        <dbReference type="ARBA" id="ARBA00007532"/>
    </source>
</evidence>
<dbReference type="InterPro" id="IPR012999">
    <property type="entry name" value="Pyr_OxRdtase_I_AS"/>
</dbReference>
<evidence type="ECO:0000256" key="3">
    <source>
        <dbReference type="ARBA" id="ARBA00012608"/>
    </source>
</evidence>
<comment type="catalytic activity">
    <reaction evidence="12 16">
        <text>N(6)-[(R)-dihydrolipoyl]-L-lysyl-[protein] + NAD(+) = N(6)-[(R)-lipoyl]-L-lysyl-[protein] + NADH + H(+)</text>
        <dbReference type="Rhea" id="RHEA:15045"/>
        <dbReference type="Rhea" id="RHEA-COMP:10474"/>
        <dbReference type="Rhea" id="RHEA-COMP:10475"/>
        <dbReference type="ChEBI" id="CHEBI:15378"/>
        <dbReference type="ChEBI" id="CHEBI:57540"/>
        <dbReference type="ChEBI" id="CHEBI:57945"/>
        <dbReference type="ChEBI" id="CHEBI:83099"/>
        <dbReference type="ChEBI" id="CHEBI:83100"/>
        <dbReference type="EC" id="1.8.1.4"/>
    </reaction>
</comment>
<evidence type="ECO:0000256" key="14">
    <source>
        <dbReference type="PIRSR" id="PIRSR000350-3"/>
    </source>
</evidence>
<dbReference type="InterPro" id="IPR004099">
    <property type="entry name" value="Pyr_nucl-diS_OxRdtase_dimer"/>
</dbReference>
<evidence type="ECO:0000256" key="6">
    <source>
        <dbReference type="ARBA" id="ARBA00022630"/>
    </source>
</evidence>
<dbReference type="FunFam" id="3.30.390.30:FF:000001">
    <property type="entry name" value="Dihydrolipoyl dehydrogenase"/>
    <property type="match status" value="1"/>
</dbReference>
<evidence type="ECO:0000256" key="7">
    <source>
        <dbReference type="ARBA" id="ARBA00022827"/>
    </source>
</evidence>
<sequence length="460" mass="48912">MRYDLIVVGAGPGGYVAAIKAAQLDMKVALVEEQRVGGTCLNRGCIPTKSLLHSAETVRTIKQSEEIGIHIDNITLDMDSIYQKKDQVVDQLVQGVEALVKANKVDLIMGRGEIIAKDKVRVSGETYETDKILIATGSKPAIPPIPGSDLPGVLTSNELLAQSNQYKQLVIIGGGVIGVEFASIFNDLGCDVTIIEAADTLLPNFDSEISKKLALILKKQGIKIFTKSSVASLTKDELLTCTFTSKGKEMSAEGDAVLIATGRKAAFDGLFAEGFAVELDKQAIWVNETFETSVKGIYAIGDVASRGMQLAHLASAQGVNAVMAMNQKAGVYDLDLVPSCVYTTPEIASVGITEAQAKEQGISIKLGKYPMAGNGKTIIAGSSLGFIKVIAEAQSDKIIGAHLMCERATDMISEFATAIANGLTIDQVTTIIHPHPTYNEGVGEAYELLTGHSIHTMPKK</sequence>
<dbReference type="PROSITE" id="PS00076">
    <property type="entry name" value="PYRIDINE_REDOX_1"/>
    <property type="match status" value="1"/>
</dbReference>
<keyword evidence="8 16" id="KW-0560">Oxidoreductase</keyword>
<dbReference type="GO" id="GO:0005737">
    <property type="term" value="C:cytoplasm"/>
    <property type="evidence" value="ECO:0007669"/>
    <property type="project" value="UniProtKB-SubCell"/>
</dbReference>
<evidence type="ECO:0000256" key="15">
    <source>
        <dbReference type="PIRSR" id="PIRSR000350-4"/>
    </source>
</evidence>
<reference evidence="20" key="2">
    <citation type="submission" date="2017-05" db="EMBL/GenBank/DDBJ databases">
        <authorList>
            <consortium name="The Broad Institute Genomics Platform"/>
            <consortium name="The Broad Institute Genomic Center for Infectious Diseases"/>
            <person name="Earl A."/>
            <person name="Manson A."/>
            <person name="Schwartman J."/>
            <person name="Gilmore M."/>
            <person name="Abouelleil A."/>
            <person name="Cao P."/>
            <person name="Chapman S."/>
            <person name="Cusick C."/>
            <person name="Shea T."/>
            <person name="Young S."/>
            <person name="Neafsey D."/>
            <person name="Nusbaum C."/>
            <person name="Birren B."/>
        </authorList>
    </citation>
    <scope>NUCLEOTIDE SEQUENCE</scope>
    <source>
        <strain evidence="20">9D6_DIV0238</strain>
    </source>
</reference>
<dbReference type="AlphaFoldDB" id="A0A200J7F8"/>
<comment type="cofactor">
    <cofactor evidence="14 16">
        <name>FAD</name>
        <dbReference type="ChEBI" id="CHEBI:57692"/>
    </cofactor>
    <text evidence="14 16">Binds 1 FAD per subunit.</text>
</comment>
<evidence type="ECO:0000256" key="11">
    <source>
        <dbReference type="ARBA" id="ARBA00023284"/>
    </source>
</evidence>
<dbReference type="RefSeq" id="WP_087640972.1">
    <property type="nucleotide sequence ID" value="NZ_CP147246.1"/>
</dbReference>
<evidence type="ECO:0000313" key="21">
    <source>
        <dbReference type="Proteomes" id="UP000196151"/>
    </source>
</evidence>
<organism evidence="19">
    <name type="scientific">Candidatus Enterococcus dunnyi</name>
    <dbReference type="NCBI Taxonomy" id="1834192"/>
    <lineage>
        <taxon>Bacteria</taxon>
        <taxon>Bacillati</taxon>
        <taxon>Bacillota</taxon>
        <taxon>Bacilli</taxon>
        <taxon>Lactobacillales</taxon>
        <taxon>Enterococcaceae</taxon>
        <taxon>Enterococcus</taxon>
    </lineage>
</organism>
<evidence type="ECO:0000259" key="18">
    <source>
        <dbReference type="Pfam" id="PF07992"/>
    </source>
</evidence>
<dbReference type="NCBIfam" id="TIGR01350">
    <property type="entry name" value="lipoamide_DH"/>
    <property type="match status" value="1"/>
</dbReference>
<feature type="binding site" evidence="14">
    <location>
        <position position="196"/>
    </location>
    <ligand>
        <name>NAD(+)</name>
        <dbReference type="ChEBI" id="CHEBI:57540"/>
    </ligand>
</feature>
<comment type="similarity">
    <text evidence="2 16">Belongs to the class-I pyridine nucleotide-disulfide oxidoreductase family.</text>
</comment>
<dbReference type="InterPro" id="IPR050151">
    <property type="entry name" value="Class-I_Pyr_Nuc-Dis_Oxidored"/>
</dbReference>
<dbReference type="InterPro" id="IPR016156">
    <property type="entry name" value="FAD/NAD-linked_Rdtase_dimer_sf"/>
</dbReference>
<dbReference type="EMBL" id="NIBQ01000002">
    <property type="protein sequence ID" value="OUZ33162.1"/>
    <property type="molecule type" value="Genomic_DNA"/>
</dbReference>
<dbReference type="InterPro" id="IPR023753">
    <property type="entry name" value="FAD/NAD-binding_dom"/>
</dbReference>
<dbReference type="OrthoDB" id="9800167at2"/>
<feature type="domain" description="Pyridine nucleotide-disulphide oxidoreductase dimerisation" evidence="17">
    <location>
        <begin position="337"/>
        <end position="445"/>
    </location>
</feature>
<accession>A0A200J7F8</accession>
<dbReference type="SUPFAM" id="SSF51905">
    <property type="entry name" value="FAD/NAD(P)-binding domain"/>
    <property type="match status" value="1"/>
</dbReference>
<evidence type="ECO:0000256" key="5">
    <source>
        <dbReference type="ARBA" id="ARBA00022490"/>
    </source>
</evidence>
<feature type="binding site" evidence="14">
    <location>
        <begin position="136"/>
        <end position="138"/>
    </location>
    <ligand>
        <name>FAD</name>
        <dbReference type="ChEBI" id="CHEBI:57692"/>
    </ligand>
</feature>
<feature type="binding site" evidence="14">
    <location>
        <position position="302"/>
    </location>
    <ligand>
        <name>FAD</name>
        <dbReference type="ChEBI" id="CHEBI:57692"/>
    </ligand>
</feature>
<evidence type="ECO:0000256" key="13">
    <source>
        <dbReference type="PIRSR" id="PIRSR000350-2"/>
    </source>
</evidence>
<dbReference type="InterPro" id="IPR001100">
    <property type="entry name" value="Pyr_nuc-diS_OxRdtase"/>
</dbReference>
<dbReference type="GO" id="GO:0004148">
    <property type="term" value="F:dihydrolipoyl dehydrogenase (NADH) activity"/>
    <property type="evidence" value="ECO:0007669"/>
    <property type="project" value="UniProtKB-EC"/>
</dbReference>
<dbReference type="InterPro" id="IPR006258">
    <property type="entry name" value="Lipoamide_DH"/>
</dbReference>
<dbReference type="Proteomes" id="UP000196151">
    <property type="component" value="Chromosome"/>
</dbReference>
<reference evidence="20" key="3">
    <citation type="submission" date="2024-03" db="EMBL/GenBank/DDBJ databases">
        <title>The Genome Sequence of Enterococcus sp. DIV0238c.</title>
        <authorList>
            <consortium name="The Broad Institute Genomics Platform"/>
            <consortium name="The Broad Institute Microbial Omics Core"/>
            <consortium name="The Broad Institute Genomic Center for Infectious Diseases"/>
            <person name="Earl A."/>
            <person name="Manson A."/>
            <person name="Gilmore M."/>
            <person name="Schwartman J."/>
            <person name="Shea T."/>
            <person name="Abouelleil A."/>
            <person name="Cao P."/>
            <person name="Chapman S."/>
            <person name="Cusick C."/>
            <person name="Young S."/>
            <person name="Neafsey D."/>
            <person name="Nusbaum C."/>
            <person name="Birren B."/>
        </authorList>
    </citation>
    <scope>NUCLEOTIDE SEQUENCE</scope>
    <source>
        <strain evidence="20">9D6_DIV0238</strain>
    </source>
</reference>
<keyword evidence="21" id="KW-1185">Reference proteome</keyword>
<keyword evidence="7 14" id="KW-0274">FAD</keyword>
<evidence type="ECO:0000256" key="12">
    <source>
        <dbReference type="ARBA" id="ARBA00049187"/>
    </source>
</evidence>
<dbReference type="PRINTS" id="PR00411">
    <property type="entry name" value="PNDRDTASEI"/>
</dbReference>
<evidence type="ECO:0000259" key="17">
    <source>
        <dbReference type="Pfam" id="PF02852"/>
    </source>
</evidence>
<dbReference type="PRINTS" id="PR00368">
    <property type="entry name" value="FADPNR"/>
</dbReference>
<dbReference type="GO" id="GO:0050660">
    <property type="term" value="F:flavin adenine dinucleotide binding"/>
    <property type="evidence" value="ECO:0007669"/>
    <property type="project" value="InterPro"/>
</dbReference>
<dbReference type="PANTHER" id="PTHR22912:SF217">
    <property type="entry name" value="DIHYDROLIPOYL DEHYDROGENASE"/>
    <property type="match status" value="1"/>
</dbReference>
<dbReference type="EC" id="1.8.1.4" evidence="3 16"/>
<keyword evidence="5" id="KW-0963">Cytoplasm</keyword>
<feature type="binding site" evidence="14">
    <location>
        <position position="112"/>
    </location>
    <ligand>
        <name>FAD</name>
        <dbReference type="ChEBI" id="CHEBI:57692"/>
    </ligand>
</feature>
<evidence type="ECO:0000313" key="19">
    <source>
        <dbReference type="EMBL" id="OUZ33162.1"/>
    </source>
</evidence>
<dbReference type="Pfam" id="PF02852">
    <property type="entry name" value="Pyr_redox_dim"/>
    <property type="match status" value="1"/>
</dbReference>
<evidence type="ECO:0000256" key="9">
    <source>
        <dbReference type="ARBA" id="ARBA00023027"/>
    </source>
</evidence>
<dbReference type="GO" id="GO:0006103">
    <property type="term" value="P:2-oxoglutarate metabolic process"/>
    <property type="evidence" value="ECO:0007669"/>
    <property type="project" value="TreeGrafter"/>
</dbReference>
<dbReference type="InterPro" id="IPR036188">
    <property type="entry name" value="FAD/NAD-bd_sf"/>
</dbReference>
<reference evidence="19" key="1">
    <citation type="submission" date="2017-05" db="EMBL/GenBank/DDBJ databases">
        <title>The Genome Sequence of Enterococcus sp. 9D6_DIV0238.</title>
        <authorList>
            <consortium name="The Broad Institute Genomics Platform"/>
            <consortium name="The Broad Institute Genomic Center for Infectious Diseases"/>
            <person name="Earl A."/>
            <person name="Manson A."/>
            <person name="Schwartman J."/>
            <person name="Gilmore M."/>
            <person name="Abouelleil A."/>
            <person name="Cao P."/>
            <person name="Chapman S."/>
            <person name="Cusick C."/>
            <person name="Shea T."/>
            <person name="Young S."/>
            <person name="Neafsey D."/>
            <person name="Nusbaum C."/>
            <person name="Birren B."/>
        </authorList>
    </citation>
    <scope>NUCLEOTIDE SEQUENCE [LARGE SCALE GENOMIC DNA]</scope>
    <source>
        <strain evidence="19">9D6_DIV0238</strain>
    </source>
</reference>
<feature type="disulfide bond" description="Redox-active" evidence="15">
    <location>
        <begin position="40"/>
        <end position="45"/>
    </location>
</feature>
<evidence type="ECO:0000256" key="1">
    <source>
        <dbReference type="ARBA" id="ARBA00004496"/>
    </source>
</evidence>
<comment type="subcellular location">
    <subcellularLocation>
        <location evidence="1">Cytoplasm</location>
    </subcellularLocation>
</comment>
<keyword evidence="14" id="KW-0547">Nucleotide-binding</keyword>
<gene>
    <name evidence="20" type="ORF">A5889_001208</name>
    <name evidence="19" type="ORF">A5889_001871</name>
</gene>
<keyword evidence="9 14" id="KW-0520">NAD</keyword>
<feature type="active site" description="Proton acceptor" evidence="13">
    <location>
        <position position="435"/>
    </location>
</feature>
<dbReference type="SUPFAM" id="SSF55424">
    <property type="entry name" value="FAD/NAD-linked reductases, dimerisation (C-terminal) domain"/>
    <property type="match status" value="1"/>
</dbReference>
<name>A0A200J7F8_9ENTE</name>
<feature type="binding site" evidence="14">
    <location>
        <position position="49"/>
    </location>
    <ligand>
        <name>FAD</name>
        <dbReference type="ChEBI" id="CHEBI:57692"/>
    </ligand>
</feature>
<keyword evidence="11 16" id="KW-0676">Redox-active center</keyword>
<dbReference type="Gene3D" id="3.30.390.30">
    <property type="match status" value="1"/>
</dbReference>
<dbReference type="PIRSF" id="PIRSF000350">
    <property type="entry name" value="Mercury_reductase_MerA"/>
    <property type="match status" value="1"/>
</dbReference>
<proteinExistence type="inferred from homology"/>